<dbReference type="PANTHER" id="PTHR23303">
    <property type="entry name" value="CARBOXYPEPTIDASE REGULATORY REGION-CONTAINING"/>
    <property type="match status" value="1"/>
</dbReference>
<evidence type="ECO:0000256" key="2">
    <source>
        <dbReference type="ARBA" id="ARBA00022525"/>
    </source>
</evidence>
<evidence type="ECO:0000256" key="4">
    <source>
        <dbReference type="SAM" id="MobiDB-lite"/>
    </source>
</evidence>
<dbReference type="InterPro" id="IPR013783">
    <property type="entry name" value="Ig-like_fold"/>
</dbReference>
<evidence type="ECO:0000313" key="7">
    <source>
        <dbReference type="EMBL" id="TCO62845.1"/>
    </source>
</evidence>
<name>A0A4R2K8X6_9PSEU</name>
<dbReference type="Pfam" id="PF17210">
    <property type="entry name" value="SdrD_B"/>
    <property type="match status" value="2"/>
</dbReference>
<feature type="domain" description="SD-repeat containing protein B" evidence="6">
    <location>
        <begin position="97"/>
        <end position="158"/>
    </location>
</feature>
<comment type="caution">
    <text evidence="7">The sequence shown here is derived from an EMBL/GenBank/DDBJ whole genome shotgun (WGS) entry which is preliminary data.</text>
</comment>
<dbReference type="Gene3D" id="2.60.40.10">
    <property type="entry name" value="Immunoglobulins"/>
    <property type="match status" value="4"/>
</dbReference>
<protein>
    <submittedName>
        <fullName evidence="7">SdrD B-like protein</fullName>
    </submittedName>
</protein>
<gene>
    <name evidence="7" type="ORF">EV192_102984</name>
</gene>
<feature type="domain" description="SD-repeat containing protein B" evidence="6">
    <location>
        <begin position="546"/>
        <end position="617"/>
    </location>
</feature>
<keyword evidence="3" id="KW-0732">Signal</keyword>
<dbReference type="SUPFAM" id="SSF117074">
    <property type="entry name" value="Hypothetical protein PA1324"/>
    <property type="match status" value="4"/>
</dbReference>
<dbReference type="Proteomes" id="UP000295680">
    <property type="component" value="Unassembled WGS sequence"/>
</dbReference>
<feature type="transmembrane region" description="Helical" evidence="5">
    <location>
        <begin position="903"/>
        <end position="924"/>
    </location>
</feature>
<evidence type="ECO:0000256" key="5">
    <source>
        <dbReference type="SAM" id="Phobius"/>
    </source>
</evidence>
<evidence type="ECO:0000256" key="3">
    <source>
        <dbReference type="ARBA" id="ARBA00022729"/>
    </source>
</evidence>
<keyword evidence="5" id="KW-1133">Transmembrane helix</keyword>
<evidence type="ECO:0000256" key="1">
    <source>
        <dbReference type="ARBA" id="ARBA00004613"/>
    </source>
</evidence>
<keyword evidence="5" id="KW-0812">Transmembrane</keyword>
<evidence type="ECO:0000259" key="6">
    <source>
        <dbReference type="Pfam" id="PF17210"/>
    </source>
</evidence>
<dbReference type="GO" id="GO:0005576">
    <property type="term" value="C:extracellular region"/>
    <property type="evidence" value="ECO:0007669"/>
    <property type="project" value="UniProtKB-SubCell"/>
</dbReference>
<dbReference type="Pfam" id="PF13620">
    <property type="entry name" value="CarboxypepD_reg"/>
    <property type="match status" value="1"/>
</dbReference>
<keyword evidence="8" id="KW-1185">Reference proteome</keyword>
<feature type="region of interest" description="Disordered" evidence="4">
    <location>
        <begin position="858"/>
        <end position="890"/>
    </location>
</feature>
<sequence length="930" mass="96238">MRVTINNTGSVAAEGVRASGGGDLDVRSAWGPLGTKPGVRVEPNTDWTTELTGRVLKTDNGKVTFSVKVTADTGDANPADNATFVEVPLTQATGVFGGAIVADIDDNGTIDPGEGLGGVTITLSGHGQEARTKTTDAQGRFEFPDLPVGNYFVDYRTASFPWVVPGLSGNGFDSLTIDDSGKYANVTITAIRSLFNTLRVTMKFDKSNYAPEDTAKVTVTLRNTSARPLAGVVAQCSHRQDGPELVGTGSGWGDLAAGAQGVTVPANGVKTVQVTEAVPAASPRYGYVSVACSFGPANYPLQARVFGNATATVLGVHATGVGVVAEDLNHNFQVDPGEERSGVTVRVADQDTGVILGEARTDGSGRFAVENLQAGAYELRIDDPWKWQNSFVVFSVVADTPPRVQELFVEPRHGQEGKLANLRVTAEFDKQAYESGDLVHVKMTVANVGEADADEVRIFHESFSDPTSLVVDEASLGDLGAFGGGGHIAAGATRVVDVTGTVRAPDSGVVTLSGQAFLKGNDRYLPNNVFDIEASVTVTTGDYAGRIYADTNGNGKFDDGEGLGGILIRVSGGVPRKSTDQATKPDGSFAFSALNTGQYFVGFEDPTGRWVPLGESGNGFDSFQLDKAGHVGVLIKAIPPLSDSLVPTLVFTKDSYAEGESAHLTVTLVNKGTVDLTGVKATCGSEAPNGLIGGPGWGALDKAAEGVTVPAGTTRIFDVSEKVPVGSRDAGEVFAACSFGAQGHPAAGHPVVLARARVPGAIGSGSGRLTQTLKGDGSESPRAGNPIPDTKVVLLDGFTHLPVAKTRTDSDGKFSFSGLPAGQYELVVVGPWKFFDEFGQFFYVSGSGSDNGDILLVPGPEKADPFPDTQQPVPGEPASPAAPQPQGSVVPASAGLASTGANVTGLTVLSMVLLLLGVGVVLAGRRKQAS</sequence>
<dbReference type="EMBL" id="SLWS01000002">
    <property type="protein sequence ID" value="TCO62845.1"/>
    <property type="molecule type" value="Genomic_DNA"/>
</dbReference>
<reference evidence="7 8" key="1">
    <citation type="submission" date="2019-03" db="EMBL/GenBank/DDBJ databases">
        <title>Genomic Encyclopedia of Type Strains, Phase IV (KMG-IV): sequencing the most valuable type-strain genomes for metagenomic binning, comparative biology and taxonomic classification.</title>
        <authorList>
            <person name="Goeker M."/>
        </authorList>
    </citation>
    <scope>NUCLEOTIDE SEQUENCE [LARGE SCALE GENOMIC DNA]</scope>
    <source>
        <strain evidence="7 8">DSM 45934</strain>
    </source>
</reference>
<feature type="region of interest" description="Disordered" evidence="4">
    <location>
        <begin position="765"/>
        <end position="788"/>
    </location>
</feature>
<comment type="subcellular location">
    <subcellularLocation>
        <location evidence="1">Secreted</location>
    </subcellularLocation>
</comment>
<dbReference type="InterPro" id="IPR051417">
    <property type="entry name" value="SDr/BOS_complex"/>
</dbReference>
<evidence type="ECO:0000313" key="8">
    <source>
        <dbReference type="Proteomes" id="UP000295680"/>
    </source>
</evidence>
<organism evidence="7 8">
    <name type="scientific">Actinocrispum wychmicini</name>
    <dbReference type="NCBI Taxonomy" id="1213861"/>
    <lineage>
        <taxon>Bacteria</taxon>
        <taxon>Bacillati</taxon>
        <taxon>Actinomycetota</taxon>
        <taxon>Actinomycetes</taxon>
        <taxon>Pseudonocardiales</taxon>
        <taxon>Pseudonocardiaceae</taxon>
        <taxon>Actinocrispum</taxon>
    </lineage>
</organism>
<dbReference type="AlphaFoldDB" id="A0A4R2K8X6"/>
<proteinExistence type="predicted"/>
<keyword evidence="2" id="KW-0964">Secreted</keyword>
<dbReference type="GO" id="GO:0005975">
    <property type="term" value="P:carbohydrate metabolic process"/>
    <property type="evidence" value="ECO:0007669"/>
    <property type="project" value="UniProtKB-ARBA"/>
</dbReference>
<dbReference type="InterPro" id="IPR033764">
    <property type="entry name" value="Sdr_B"/>
</dbReference>
<accession>A0A4R2K8X6</accession>
<keyword evidence="5" id="KW-0472">Membrane</keyword>
<feature type="compositionally biased region" description="Pro residues" evidence="4">
    <location>
        <begin position="874"/>
        <end position="883"/>
    </location>
</feature>